<dbReference type="EMBL" id="CAXAMM010019335">
    <property type="protein sequence ID" value="CAK9045437.1"/>
    <property type="molecule type" value="Genomic_DNA"/>
</dbReference>
<comment type="caution">
    <text evidence="1">The sequence shown here is derived from an EMBL/GenBank/DDBJ whole genome shotgun (WGS) entry which is preliminary data.</text>
</comment>
<accession>A0ABP0M3W5</accession>
<dbReference type="PANTHER" id="PTHR47447:SF17">
    <property type="entry name" value="OS12G0638900 PROTEIN"/>
    <property type="match status" value="1"/>
</dbReference>
<sequence length="276" mass="30784">MSKRMKAGLALGKEVWKNIPAPSNDREYNIALSSAFSFCAGIGREALPWASDILQWSASCPFQANVMAYTPMLSLYERCGYYTKVDELLTQMVSENQMPNEVTLGDLINAAASSFDFKRADQLWDKLVKQHRIIPNVICYVGKAKVHILAGRPLSAIQILDRMRVEGVGANDTNAAVVYLQALLLTCHSDPSKPRLKQLSTYLAEAERTVAGRMTTAGKQMQGQWFTMTKLGRNLVKSPRSVMFADLLVYGNAKHGMMKTWPNYQAGSQYLSKMDQ</sequence>
<proteinExistence type="predicted"/>
<dbReference type="PANTHER" id="PTHR47447">
    <property type="entry name" value="OS03G0856100 PROTEIN"/>
    <property type="match status" value="1"/>
</dbReference>
<dbReference type="PROSITE" id="PS51375">
    <property type="entry name" value="PPR"/>
    <property type="match status" value="1"/>
</dbReference>
<evidence type="ECO:0000313" key="2">
    <source>
        <dbReference type="Proteomes" id="UP001642464"/>
    </source>
</evidence>
<organism evidence="1 2">
    <name type="scientific">Durusdinium trenchii</name>
    <dbReference type="NCBI Taxonomy" id="1381693"/>
    <lineage>
        <taxon>Eukaryota</taxon>
        <taxon>Sar</taxon>
        <taxon>Alveolata</taxon>
        <taxon>Dinophyceae</taxon>
        <taxon>Suessiales</taxon>
        <taxon>Symbiodiniaceae</taxon>
        <taxon>Durusdinium</taxon>
    </lineage>
</organism>
<keyword evidence="2" id="KW-1185">Reference proteome</keyword>
<dbReference type="InterPro" id="IPR002885">
    <property type="entry name" value="PPR_rpt"/>
</dbReference>
<evidence type="ECO:0000313" key="1">
    <source>
        <dbReference type="EMBL" id="CAK9045437.1"/>
    </source>
</evidence>
<dbReference type="Gene3D" id="1.25.40.10">
    <property type="entry name" value="Tetratricopeptide repeat domain"/>
    <property type="match status" value="1"/>
</dbReference>
<dbReference type="Pfam" id="PF01535">
    <property type="entry name" value="PPR"/>
    <property type="match status" value="1"/>
</dbReference>
<reference evidence="1 2" key="1">
    <citation type="submission" date="2024-02" db="EMBL/GenBank/DDBJ databases">
        <authorList>
            <person name="Chen Y."/>
            <person name="Shah S."/>
            <person name="Dougan E. K."/>
            <person name="Thang M."/>
            <person name="Chan C."/>
        </authorList>
    </citation>
    <scope>NUCLEOTIDE SEQUENCE [LARGE SCALE GENOMIC DNA]</scope>
</reference>
<dbReference type="Proteomes" id="UP001642464">
    <property type="component" value="Unassembled WGS sequence"/>
</dbReference>
<gene>
    <name evidence="1" type="ORF">SCF082_LOCUS25675</name>
</gene>
<protein>
    <submittedName>
        <fullName evidence="1">Chloroplastic</fullName>
    </submittedName>
</protein>
<name>A0ABP0M3W5_9DINO</name>
<dbReference type="InterPro" id="IPR011990">
    <property type="entry name" value="TPR-like_helical_dom_sf"/>
</dbReference>